<keyword evidence="3" id="KW-1185">Reference proteome</keyword>
<feature type="region of interest" description="Disordered" evidence="1">
    <location>
        <begin position="1"/>
        <end position="26"/>
    </location>
</feature>
<evidence type="ECO:0000313" key="2">
    <source>
        <dbReference type="EMBL" id="CAH2049070.1"/>
    </source>
</evidence>
<gene>
    <name evidence="2" type="ORF">IPOD504_LOCUS6575</name>
</gene>
<evidence type="ECO:0000313" key="3">
    <source>
        <dbReference type="Proteomes" id="UP000837857"/>
    </source>
</evidence>
<proteinExistence type="predicted"/>
<sequence>MKTAPDDPKSGTGGRCHRTDPPDDTNRRARTCARICPPNCLYLLNPCSPLAAWVEGIEDKPRAAAPVSVPNEENAKIAEKLVLVDARVRVKTLAERIKLSVGTIQTILHEHIHRVLRMFKALQKQVGVEGLRGFFGAL</sequence>
<organism evidence="2 3">
    <name type="scientific">Iphiclides podalirius</name>
    <name type="common">scarce swallowtail</name>
    <dbReference type="NCBI Taxonomy" id="110791"/>
    <lineage>
        <taxon>Eukaryota</taxon>
        <taxon>Metazoa</taxon>
        <taxon>Ecdysozoa</taxon>
        <taxon>Arthropoda</taxon>
        <taxon>Hexapoda</taxon>
        <taxon>Insecta</taxon>
        <taxon>Pterygota</taxon>
        <taxon>Neoptera</taxon>
        <taxon>Endopterygota</taxon>
        <taxon>Lepidoptera</taxon>
        <taxon>Glossata</taxon>
        <taxon>Ditrysia</taxon>
        <taxon>Papilionoidea</taxon>
        <taxon>Papilionidae</taxon>
        <taxon>Papilioninae</taxon>
        <taxon>Iphiclides</taxon>
    </lineage>
</organism>
<feature type="non-terminal residue" evidence="2">
    <location>
        <position position="1"/>
    </location>
</feature>
<evidence type="ECO:0000256" key="1">
    <source>
        <dbReference type="SAM" id="MobiDB-lite"/>
    </source>
</evidence>
<dbReference type="Proteomes" id="UP000837857">
    <property type="component" value="Chromosome 19"/>
</dbReference>
<name>A0ABN8I5E3_9NEOP</name>
<reference evidence="2" key="1">
    <citation type="submission" date="2022-03" db="EMBL/GenBank/DDBJ databases">
        <authorList>
            <person name="Martin H S."/>
        </authorList>
    </citation>
    <scope>NUCLEOTIDE SEQUENCE</scope>
</reference>
<protein>
    <submittedName>
        <fullName evidence="2">Uncharacterized protein</fullName>
    </submittedName>
</protein>
<feature type="compositionally biased region" description="Basic and acidic residues" evidence="1">
    <location>
        <begin position="17"/>
        <end position="26"/>
    </location>
</feature>
<accession>A0ABN8I5E3</accession>
<dbReference type="EMBL" id="OW152831">
    <property type="protein sequence ID" value="CAH2049070.1"/>
    <property type="molecule type" value="Genomic_DNA"/>
</dbReference>